<reference evidence="6 7" key="1">
    <citation type="submission" date="2015-09" db="EMBL/GenBank/DDBJ databases">
        <title>Sorangium comparison.</title>
        <authorList>
            <person name="Zaburannyi N."/>
            <person name="Bunk B."/>
            <person name="Overmann J."/>
            <person name="Mueller R."/>
        </authorList>
    </citation>
    <scope>NUCLEOTIDE SEQUENCE [LARGE SCALE GENOMIC DNA]</scope>
    <source>
        <strain evidence="6 7">So ce26</strain>
    </source>
</reference>
<dbReference type="InterPro" id="IPR013043">
    <property type="entry name" value="DUF1595"/>
</dbReference>
<dbReference type="InterPro" id="IPR011478">
    <property type="entry name" value="DUF1585"/>
</dbReference>
<feature type="domain" description="DUF1587" evidence="2">
    <location>
        <begin position="61"/>
        <end position="124"/>
    </location>
</feature>
<evidence type="ECO:0000259" key="2">
    <source>
        <dbReference type="Pfam" id="PF07626"/>
    </source>
</evidence>
<dbReference type="Pfam" id="PF07631">
    <property type="entry name" value="PSD4"/>
    <property type="match status" value="1"/>
</dbReference>
<feature type="domain" description="DUF1585" evidence="1">
    <location>
        <begin position="485"/>
        <end position="553"/>
    </location>
</feature>
<dbReference type="EMBL" id="CP012673">
    <property type="protein sequence ID" value="AUX47708.1"/>
    <property type="molecule type" value="Genomic_DNA"/>
</dbReference>
<feature type="domain" description="DUF1588" evidence="3">
    <location>
        <begin position="369"/>
        <end position="466"/>
    </location>
</feature>
<name>A0A2L0F7Z3_SORCE</name>
<dbReference type="Proteomes" id="UP000238348">
    <property type="component" value="Chromosome"/>
</dbReference>
<evidence type="ECO:0000259" key="3">
    <source>
        <dbReference type="Pfam" id="PF07627"/>
    </source>
</evidence>
<evidence type="ECO:0000259" key="4">
    <source>
        <dbReference type="Pfam" id="PF07631"/>
    </source>
</evidence>
<dbReference type="Pfam" id="PF07624">
    <property type="entry name" value="PSD2"/>
    <property type="match status" value="1"/>
</dbReference>
<dbReference type="InterPro" id="IPR013039">
    <property type="entry name" value="DUF1588"/>
</dbReference>
<dbReference type="InterPro" id="IPR013036">
    <property type="entry name" value="DUF1587"/>
</dbReference>
<protein>
    <submittedName>
        <fullName evidence="6">Uncharacterized protein</fullName>
    </submittedName>
</protein>
<dbReference type="InterPro" id="IPR013042">
    <property type="entry name" value="DUF1592"/>
</dbReference>
<evidence type="ECO:0000313" key="7">
    <source>
        <dbReference type="Proteomes" id="UP000238348"/>
    </source>
</evidence>
<evidence type="ECO:0000259" key="5">
    <source>
        <dbReference type="Pfam" id="PF07637"/>
    </source>
</evidence>
<feature type="domain" description="DUF1592" evidence="4">
    <location>
        <begin position="223"/>
        <end position="351"/>
    </location>
</feature>
<dbReference type="RefSeq" id="WP_104985680.1">
    <property type="nucleotide sequence ID" value="NZ_CP012673.1"/>
</dbReference>
<proteinExistence type="predicted"/>
<dbReference type="AlphaFoldDB" id="A0A2L0F7Z3"/>
<evidence type="ECO:0000313" key="6">
    <source>
        <dbReference type="EMBL" id="AUX47708.1"/>
    </source>
</evidence>
<dbReference type="Pfam" id="PF07627">
    <property type="entry name" value="PSCyt3"/>
    <property type="match status" value="1"/>
</dbReference>
<dbReference type="Pfam" id="PF07626">
    <property type="entry name" value="PSD3"/>
    <property type="match status" value="1"/>
</dbReference>
<feature type="domain" description="DUF1595" evidence="5">
    <location>
        <begin position="147"/>
        <end position="210"/>
    </location>
</feature>
<organism evidence="6 7">
    <name type="scientific">Sorangium cellulosum</name>
    <name type="common">Polyangium cellulosum</name>
    <dbReference type="NCBI Taxonomy" id="56"/>
    <lineage>
        <taxon>Bacteria</taxon>
        <taxon>Pseudomonadati</taxon>
        <taxon>Myxococcota</taxon>
        <taxon>Polyangia</taxon>
        <taxon>Polyangiales</taxon>
        <taxon>Polyangiaceae</taxon>
        <taxon>Sorangium</taxon>
    </lineage>
</organism>
<dbReference type="OrthoDB" id="127185at2"/>
<dbReference type="Pfam" id="PF07637">
    <property type="entry name" value="PSD5"/>
    <property type="match status" value="1"/>
</dbReference>
<sequence length="562" mass="60991">MTPPSFSMTGLPRWRRALGAGFCAVALLLSGCTGSLGDPDDGPVPGGAASSQVAERSMFPRLSHAQWENTVRDLLRLDDRPGLSASFTTDPLGGVFDNNEAALLVTPGLWSDYQRAAEELAAMVADDPGKLDRIVPADLPAEPEARAQAFIERFGERAFRRPLTADERDTYLALFDRGKELFEGEDPFAAGVRAAIEALLQSPHFVYRVELGAGPAKGGLIPLSGHEIATKLAYLFWNTMPSDELLAAAKAGELSTHEGVRAYAEGMLEDPRAREVVGAFHRQLYDYEHYHDLNKDPALYPEFVPEMGDDMQREAERFVEHIVFEEEGGLTDLLTARTAFVNDRLAAVYGVEGDFSSELEQVKLDEAERSGLLTRLGFLASKATARQPDSIHRGVFVNLRILCAALPPPPDNATGLPPGEHATNRERVEAHTGKGTCGASCHGTRINPAGFAFERYDAIGKYRTTDNGVPVNSADAFPLDGQLRSYADAIEFSQALAESSEAHACYARRWVEFAQGREVGVQDRELITELGGASRGGASTKELILQIVSSTSFLARVPAEAQ</sequence>
<accession>A0A2L0F7Z3</accession>
<evidence type="ECO:0000259" key="1">
    <source>
        <dbReference type="Pfam" id="PF07624"/>
    </source>
</evidence>
<gene>
    <name evidence="6" type="ORF">SOCE26_092320</name>
</gene>